<evidence type="ECO:0000256" key="4">
    <source>
        <dbReference type="SAM" id="Phobius"/>
    </source>
</evidence>
<dbReference type="GO" id="GO:0016757">
    <property type="term" value="F:glycosyltransferase activity"/>
    <property type="evidence" value="ECO:0007669"/>
    <property type="project" value="UniProtKB-KW"/>
</dbReference>
<evidence type="ECO:0000256" key="2">
    <source>
        <dbReference type="ARBA" id="ARBA00022676"/>
    </source>
</evidence>
<dbReference type="InterPro" id="IPR001173">
    <property type="entry name" value="Glyco_trans_2-like"/>
</dbReference>
<dbReference type="RefSeq" id="WP_128698945.1">
    <property type="nucleotide sequence ID" value="NZ_CP019384.1"/>
</dbReference>
<comment type="similarity">
    <text evidence="1">Belongs to the glycosyltransferase 2 family.</text>
</comment>
<keyword evidence="7" id="KW-1185">Reference proteome</keyword>
<evidence type="ECO:0000313" key="6">
    <source>
        <dbReference type="EMBL" id="QAT16311.1"/>
    </source>
</evidence>
<keyword evidence="4" id="KW-1133">Transmembrane helix</keyword>
<keyword evidence="3 6" id="KW-0808">Transferase</keyword>
<dbReference type="SUPFAM" id="SSF53448">
    <property type="entry name" value="Nucleotide-diphospho-sugar transferases"/>
    <property type="match status" value="1"/>
</dbReference>
<feature type="domain" description="Glycosyltransferase 2-like" evidence="5">
    <location>
        <begin position="45"/>
        <end position="160"/>
    </location>
</feature>
<organism evidence="6 7">
    <name type="scientific">Velamenicoccus archaeovorus</name>
    <dbReference type="NCBI Taxonomy" id="1930593"/>
    <lineage>
        <taxon>Bacteria</taxon>
        <taxon>Pseudomonadati</taxon>
        <taxon>Candidatus Omnitrophota</taxon>
        <taxon>Candidatus Velamenicoccus</taxon>
    </lineage>
</organism>
<gene>
    <name evidence="6" type="ORF">BU251_00420</name>
</gene>
<dbReference type="PANTHER" id="PTHR43630">
    <property type="entry name" value="POLY-BETA-1,6-N-ACETYL-D-GLUCOSAMINE SYNTHASE"/>
    <property type="match status" value="1"/>
</dbReference>
<dbReference type="Proteomes" id="UP000287243">
    <property type="component" value="Chromosome"/>
</dbReference>
<evidence type="ECO:0000256" key="3">
    <source>
        <dbReference type="ARBA" id="ARBA00022679"/>
    </source>
</evidence>
<proteinExistence type="inferred from homology"/>
<accession>A0A410P2J4</accession>
<keyword evidence="4" id="KW-0812">Transmembrane</keyword>
<feature type="transmembrane region" description="Helical" evidence="4">
    <location>
        <begin position="310"/>
        <end position="327"/>
    </location>
</feature>
<dbReference type="AlphaFoldDB" id="A0A410P2J4"/>
<name>A0A410P2J4_VELA1</name>
<keyword evidence="4" id="KW-0472">Membrane</keyword>
<dbReference type="InterPro" id="IPR029044">
    <property type="entry name" value="Nucleotide-diphossugar_trans"/>
</dbReference>
<dbReference type="OrthoDB" id="9766971at2"/>
<keyword evidence="2" id="KW-0328">Glycosyltransferase</keyword>
<protein>
    <submittedName>
        <fullName evidence="6">Glycosyl transferase family 2</fullName>
    </submittedName>
</protein>
<feature type="transmembrane region" description="Helical" evidence="4">
    <location>
        <begin position="6"/>
        <end position="27"/>
    </location>
</feature>
<evidence type="ECO:0000256" key="1">
    <source>
        <dbReference type="ARBA" id="ARBA00006739"/>
    </source>
</evidence>
<dbReference type="Pfam" id="PF00535">
    <property type="entry name" value="Glycos_transf_2"/>
    <property type="match status" value="1"/>
</dbReference>
<sequence length="371" mass="41865">MFSFIFYFSLALVVYAYVGYPLLLLLMQVTSSGRVKKADILPSVTVFVSAYNEVRHIEAKVANLLESDYPKDKLEIMVGSDGSTDETYRAIKRLAEEKSIRYTVSFQRLGKAAMLNKMAKDAKGDIYIFADTRQRFAKDAIRNLVRPFADGEVGAVSGDLILGGDLRRLGFSWLYERWLRRLEGNIGSILEAADGIYAVRKEFFHYLPDVVLEDTYTLMNAVVVGKRAVFEPAAKAYGMAVEMAPQEFIRKVGVFAGQLQIFALMPELLIPAKSKVAFQMISHKLLRLIVPYFLPALFFSNAFLLRRGPFFSAFFAFQAVFYLLAFLETGSKRGAGILSGPYEFCVSHWAAVVAFMKFRRGEVNVAWEKRP</sequence>
<feature type="transmembrane region" description="Helical" evidence="4">
    <location>
        <begin position="285"/>
        <end position="304"/>
    </location>
</feature>
<evidence type="ECO:0000259" key="5">
    <source>
        <dbReference type="Pfam" id="PF00535"/>
    </source>
</evidence>
<evidence type="ECO:0000313" key="7">
    <source>
        <dbReference type="Proteomes" id="UP000287243"/>
    </source>
</evidence>
<dbReference type="KEGG" id="vai:BU251_00420"/>
<reference evidence="6 7" key="1">
    <citation type="submission" date="2017-01" db="EMBL/GenBank/DDBJ databases">
        <title>First insights into the biology of 'candidatus Vampirococcus archaeovorus'.</title>
        <authorList>
            <person name="Kizina J."/>
            <person name="Jordan S."/>
            <person name="Stueber K."/>
            <person name="Reinhardt R."/>
            <person name="Harder J."/>
        </authorList>
    </citation>
    <scope>NUCLEOTIDE SEQUENCE [LARGE SCALE GENOMIC DNA]</scope>
    <source>
        <strain evidence="6 7">LiM</strain>
    </source>
</reference>
<dbReference type="EMBL" id="CP019384">
    <property type="protein sequence ID" value="QAT16311.1"/>
    <property type="molecule type" value="Genomic_DNA"/>
</dbReference>
<dbReference type="PANTHER" id="PTHR43630:SF1">
    <property type="entry name" value="POLY-BETA-1,6-N-ACETYL-D-GLUCOSAMINE SYNTHASE"/>
    <property type="match status" value="1"/>
</dbReference>
<dbReference type="Gene3D" id="3.90.550.10">
    <property type="entry name" value="Spore Coat Polysaccharide Biosynthesis Protein SpsA, Chain A"/>
    <property type="match status" value="1"/>
</dbReference>